<evidence type="ECO:0000313" key="2">
    <source>
        <dbReference type="EMBL" id="REJ24429.1"/>
    </source>
</evidence>
<evidence type="ECO:0000313" key="3">
    <source>
        <dbReference type="Proteomes" id="UP000257014"/>
    </source>
</evidence>
<accession>A0A3E0JWF7</accession>
<protein>
    <submittedName>
        <fullName evidence="2">Uncharacterized protein</fullName>
    </submittedName>
</protein>
<dbReference type="AlphaFoldDB" id="A0A3E0JWF7"/>
<sequence>MGLPGSVKEGNGFAGKFSWTGYSGTFPGYPDFFGSAQGKGNRPSPFHVHRPRQGLMRALSGGYGLPLPRSDGKTGPPSFPPLWGRSGQIFMVRLVSGPDLSVFGGAFRTAGRRRAKGRCRMGPFRKNAQASSDPRAGKNIRLSGRIPIRETSPSQTYPGPSPLFLFPEPVPRGVRPLRKRL</sequence>
<comment type="caution">
    <text evidence="2">The sequence shown here is derived from an EMBL/GenBank/DDBJ whole genome shotgun (WGS) entry which is preliminary data.</text>
</comment>
<gene>
    <name evidence="2" type="ORF">C6P37_15955</name>
</gene>
<dbReference type="EMBL" id="QEWE01000038">
    <property type="protein sequence ID" value="REJ24429.1"/>
    <property type="molecule type" value="Genomic_DNA"/>
</dbReference>
<name>A0A3E0JWF7_9BACI</name>
<feature type="region of interest" description="Disordered" evidence="1">
    <location>
        <begin position="124"/>
        <end position="144"/>
    </location>
</feature>
<proteinExistence type="predicted"/>
<reference evidence="2 3" key="1">
    <citation type="submission" date="2018-03" db="EMBL/GenBank/DDBJ databases">
        <authorList>
            <person name="Keele B.F."/>
        </authorList>
    </citation>
    <scope>NUCLEOTIDE SEQUENCE [LARGE SCALE GENOMIC DNA]</scope>
    <source>
        <strain evidence="2">ZCTH4_d</strain>
    </source>
</reference>
<organism evidence="2 3">
    <name type="scientific">Caldibacillus debilis</name>
    <dbReference type="NCBI Taxonomy" id="301148"/>
    <lineage>
        <taxon>Bacteria</taxon>
        <taxon>Bacillati</taxon>
        <taxon>Bacillota</taxon>
        <taxon>Bacilli</taxon>
        <taxon>Bacillales</taxon>
        <taxon>Bacillaceae</taxon>
        <taxon>Caldibacillus</taxon>
    </lineage>
</organism>
<dbReference type="Proteomes" id="UP000257014">
    <property type="component" value="Unassembled WGS sequence"/>
</dbReference>
<evidence type="ECO:0000256" key="1">
    <source>
        <dbReference type="SAM" id="MobiDB-lite"/>
    </source>
</evidence>